<dbReference type="InterPro" id="IPR002328">
    <property type="entry name" value="ADH_Zn_CS"/>
</dbReference>
<dbReference type="PROSITE" id="PS00059">
    <property type="entry name" value="ADH_ZINC"/>
    <property type="match status" value="1"/>
</dbReference>
<dbReference type="PANTHER" id="PTHR42813">
    <property type="entry name" value="ZINC-TYPE ALCOHOL DEHYDROGENASE-LIKE"/>
    <property type="match status" value="1"/>
</dbReference>
<dbReference type="SUPFAM" id="SSF50129">
    <property type="entry name" value="GroES-like"/>
    <property type="match status" value="1"/>
</dbReference>
<protein>
    <submittedName>
        <fullName evidence="8">Alcohol dehydrogenase catalytic domain-containing protein</fullName>
    </submittedName>
</protein>
<comment type="caution">
    <text evidence="8">The sequence shown here is derived from an EMBL/GenBank/DDBJ whole genome shotgun (WGS) entry which is preliminary data.</text>
</comment>
<evidence type="ECO:0000256" key="1">
    <source>
        <dbReference type="ARBA" id="ARBA00001947"/>
    </source>
</evidence>
<evidence type="ECO:0000259" key="7">
    <source>
        <dbReference type="SMART" id="SM00829"/>
    </source>
</evidence>
<accession>A0ABW7UV43</accession>
<evidence type="ECO:0000256" key="2">
    <source>
        <dbReference type="ARBA" id="ARBA00008072"/>
    </source>
</evidence>
<dbReference type="PANTHER" id="PTHR42813:SF4">
    <property type="entry name" value="NADP-DEPENDENT ISOPROPANOL DEHYDROGENASE"/>
    <property type="match status" value="1"/>
</dbReference>
<dbReference type="Pfam" id="PF08240">
    <property type="entry name" value="ADH_N"/>
    <property type="match status" value="1"/>
</dbReference>
<dbReference type="InterPro" id="IPR020843">
    <property type="entry name" value="ER"/>
</dbReference>
<dbReference type="InterPro" id="IPR011032">
    <property type="entry name" value="GroES-like_sf"/>
</dbReference>
<dbReference type="SUPFAM" id="SSF51735">
    <property type="entry name" value="NAD(P)-binding Rossmann-fold domains"/>
    <property type="match status" value="1"/>
</dbReference>
<keyword evidence="4 6" id="KW-0862">Zinc</keyword>
<organism evidence="8 9">
    <name type="scientific">Streptomyces pathocidini</name>
    <dbReference type="NCBI Taxonomy" id="1650571"/>
    <lineage>
        <taxon>Bacteria</taxon>
        <taxon>Bacillati</taxon>
        <taxon>Actinomycetota</taxon>
        <taxon>Actinomycetes</taxon>
        <taxon>Kitasatosporales</taxon>
        <taxon>Streptomycetaceae</taxon>
        <taxon>Streptomyces</taxon>
    </lineage>
</organism>
<dbReference type="Gene3D" id="3.40.50.720">
    <property type="entry name" value="NAD(P)-binding Rossmann-like Domain"/>
    <property type="match status" value="1"/>
</dbReference>
<comment type="cofactor">
    <cofactor evidence="1 6">
        <name>Zn(2+)</name>
        <dbReference type="ChEBI" id="CHEBI:29105"/>
    </cofactor>
</comment>
<gene>
    <name evidence="8" type="ORF">ACH429_20515</name>
</gene>
<evidence type="ECO:0000256" key="3">
    <source>
        <dbReference type="ARBA" id="ARBA00022723"/>
    </source>
</evidence>
<comment type="similarity">
    <text evidence="2 6">Belongs to the zinc-containing alcohol dehydrogenase family.</text>
</comment>
<keyword evidence="9" id="KW-1185">Reference proteome</keyword>
<evidence type="ECO:0000256" key="4">
    <source>
        <dbReference type="ARBA" id="ARBA00022833"/>
    </source>
</evidence>
<dbReference type="SMART" id="SM00829">
    <property type="entry name" value="PKS_ER"/>
    <property type="match status" value="1"/>
</dbReference>
<reference evidence="8 9" key="1">
    <citation type="submission" date="2024-10" db="EMBL/GenBank/DDBJ databases">
        <title>The Natural Products Discovery Center: Release of the First 8490 Sequenced Strains for Exploring Actinobacteria Biosynthetic Diversity.</title>
        <authorList>
            <person name="Kalkreuter E."/>
            <person name="Kautsar S.A."/>
            <person name="Yang D."/>
            <person name="Bader C.D."/>
            <person name="Teijaro C.N."/>
            <person name="Fluegel L."/>
            <person name="Davis C.M."/>
            <person name="Simpson J.R."/>
            <person name="Lauterbach L."/>
            <person name="Steele A.D."/>
            <person name="Gui C."/>
            <person name="Meng S."/>
            <person name="Li G."/>
            <person name="Viehrig K."/>
            <person name="Ye F."/>
            <person name="Su P."/>
            <person name="Kiefer A.F."/>
            <person name="Nichols A."/>
            <person name="Cepeda A.J."/>
            <person name="Yan W."/>
            <person name="Fan B."/>
            <person name="Jiang Y."/>
            <person name="Adhikari A."/>
            <person name="Zheng C.-J."/>
            <person name="Schuster L."/>
            <person name="Cowan T.M."/>
            <person name="Smanski M.J."/>
            <person name="Chevrette M.G."/>
            <person name="De Carvalho L.P.S."/>
            <person name="Shen B."/>
        </authorList>
    </citation>
    <scope>NUCLEOTIDE SEQUENCE [LARGE SCALE GENOMIC DNA]</scope>
    <source>
        <strain evidence="8 9">NPDC020327</strain>
    </source>
</reference>
<dbReference type="EMBL" id="JBIRWE010000009">
    <property type="protein sequence ID" value="MFI1966460.1"/>
    <property type="molecule type" value="Genomic_DNA"/>
</dbReference>
<evidence type="ECO:0000313" key="8">
    <source>
        <dbReference type="EMBL" id="MFI1966460.1"/>
    </source>
</evidence>
<dbReference type="InterPro" id="IPR013154">
    <property type="entry name" value="ADH-like_N"/>
</dbReference>
<proteinExistence type="inferred from homology"/>
<dbReference type="Pfam" id="PF00107">
    <property type="entry name" value="ADH_zinc_N"/>
    <property type="match status" value="1"/>
</dbReference>
<dbReference type="RefSeq" id="WP_398719066.1">
    <property type="nucleotide sequence ID" value="NZ_JBIRWE010000009.1"/>
</dbReference>
<dbReference type="Gene3D" id="3.90.180.10">
    <property type="entry name" value="Medium-chain alcohol dehydrogenases, catalytic domain"/>
    <property type="match status" value="1"/>
</dbReference>
<dbReference type="Proteomes" id="UP001611548">
    <property type="component" value="Unassembled WGS sequence"/>
</dbReference>
<sequence>MRALVYHGPGRVSWDTVPDPVVEEPTDAVVRVGTTTVCGSDLHILGGRLPQVRPGTVLGHEAVGEVVETGHEVHSVRPGDQVIVSAVSACGRCEFCRDGHYGQCHGGGGWLLGHLIDGAQAEYVRVPFADHSLHRLPAGLAGDDAVLFSEVLPTAYEVGVRNGRVRPGDTVVVVGAGPVGLAAVRTARLHAPGRVIAVDLSPARLAAAARLGADSAELPGRLIADLAEGPGADVAIEAAGDPESFVLCTRVVRQGGHIANIGTHGVPAMLHLEALWRKNLTISTGQVDTFSTPALLDFATSGRLHVSDLVTHGFPLDRVEEAYEAFARGSETGALKTVLRGGRG</sequence>
<name>A0ABW7UV43_9ACTN</name>
<keyword evidence="5" id="KW-0560">Oxidoreductase</keyword>
<feature type="domain" description="Enoyl reductase (ER)" evidence="7">
    <location>
        <begin position="10"/>
        <end position="339"/>
    </location>
</feature>
<dbReference type="InterPro" id="IPR013149">
    <property type="entry name" value="ADH-like_C"/>
</dbReference>
<keyword evidence="3 6" id="KW-0479">Metal-binding</keyword>
<evidence type="ECO:0000256" key="6">
    <source>
        <dbReference type="RuleBase" id="RU361277"/>
    </source>
</evidence>
<evidence type="ECO:0000256" key="5">
    <source>
        <dbReference type="ARBA" id="ARBA00023002"/>
    </source>
</evidence>
<dbReference type="InterPro" id="IPR036291">
    <property type="entry name" value="NAD(P)-bd_dom_sf"/>
</dbReference>
<evidence type="ECO:0000313" key="9">
    <source>
        <dbReference type="Proteomes" id="UP001611548"/>
    </source>
</evidence>